<feature type="region of interest" description="Disordered" evidence="1">
    <location>
        <begin position="133"/>
        <end position="169"/>
    </location>
</feature>
<organism evidence="3 4">
    <name type="scientific">Purpureocillium lilacinum</name>
    <name type="common">Paecilomyces lilacinus</name>
    <dbReference type="NCBI Taxonomy" id="33203"/>
    <lineage>
        <taxon>Eukaryota</taxon>
        <taxon>Fungi</taxon>
        <taxon>Dikarya</taxon>
        <taxon>Ascomycota</taxon>
        <taxon>Pezizomycotina</taxon>
        <taxon>Sordariomycetes</taxon>
        <taxon>Hypocreomycetidae</taxon>
        <taxon>Hypocreales</taxon>
        <taxon>Ophiocordycipitaceae</taxon>
        <taxon>Purpureocillium</taxon>
    </lineage>
</organism>
<dbReference type="InterPro" id="IPR013901">
    <property type="entry name" value="Anthrone_oxy"/>
</dbReference>
<feature type="transmembrane region" description="Helical" evidence="2">
    <location>
        <begin position="94"/>
        <end position="115"/>
    </location>
</feature>
<evidence type="ECO:0000313" key="3">
    <source>
        <dbReference type="EMBL" id="OAQ77275.1"/>
    </source>
</evidence>
<dbReference type="EMBL" id="LSBH01000006">
    <property type="protein sequence ID" value="OAQ77275.1"/>
    <property type="molecule type" value="Genomic_DNA"/>
</dbReference>
<feature type="transmembrane region" description="Helical" evidence="2">
    <location>
        <begin position="62"/>
        <end position="82"/>
    </location>
</feature>
<comment type="caution">
    <text evidence="3">The sequence shown here is derived from an EMBL/GenBank/DDBJ whole genome shotgun (WGS) entry which is preliminary data.</text>
</comment>
<proteinExistence type="predicted"/>
<dbReference type="Proteomes" id="UP000078240">
    <property type="component" value="Unassembled WGS sequence"/>
</dbReference>
<keyword evidence="2" id="KW-0812">Transmembrane</keyword>
<evidence type="ECO:0000256" key="2">
    <source>
        <dbReference type="SAM" id="Phobius"/>
    </source>
</evidence>
<keyword evidence="2" id="KW-1133">Transmembrane helix</keyword>
<dbReference type="AlphaFoldDB" id="A0A179GHE6"/>
<reference evidence="3 4" key="1">
    <citation type="submission" date="2016-01" db="EMBL/GenBank/DDBJ databases">
        <title>Biosynthesis of antibiotic leucinostatins and their inhibition on Phytophthora in bio-control Purpureocillium lilacinum.</title>
        <authorList>
            <person name="Wang G."/>
            <person name="Liu Z."/>
            <person name="Lin R."/>
            <person name="Li E."/>
            <person name="Mao Z."/>
            <person name="Ling J."/>
            <person name="Yin W."/>
            <person name="Xie B."/>
        </authorList>
    </citation>
    <scope>NUCLEOTIDE SEQUENCE [LARGE SCALE GENOMIC DNA]</scope>
    <source>
        <strain evidence="3">PLBJ-1</strain>
    </source>
</reference>
<dbReference type="Pfam" id="PF08592">
    <property type="entry name" value="Anthrone_oxy"/>
    <property type="match status" value="1"/>
</dbReference>
<accession>A0A179GHE6</accession>
<evidence type="ECO:0000313" key="4">
    <source>
        <dbReference type="Proteomes" id="UP000078240"/>
    </source>
</evidence>
<gene>
    <name evidence="3" type="ORF">VFPBJ_07747</name>
</gene>
<keyword evidence="2" id="KW-0472">Membrane</keyword>
<protein>
    <submittedName>
        <fullName evidence="3">Uncharacterized protein</fullName>
    </submittedName>
</protein>
<sequence>MASGAFAGGIDPKKALLLAPLASSTASLVFGWDQHLFLSLLTAAPHGEAVLPGYWRALFPRGVAQVLALLSVTAGASAGAAWAHGGLLRRTGSLGWYAAAGVLALGHLGFVPAVAGRIRDLLERADGEGAAAGAGAGLGDVNQKGVEGEEGEEGENGEEKKEEKSSKSNVELQREWLQINLVRTLTTDLGAWVCAFVAAVKTFS</sequence>
<feature type="compositionally biased region" description="Basic and acidic residues" evidence="1">
    <location>
        <begin position="157"/>
        <end position="166"/>
    </location>
</feature>
<name>A0A179GHE6_PURLI</name>
<evidence type="ECO:0000256" key="1">
    <source>
        <dbReference type="SAM" id="MobiDB-lite"/>
    </source>
</evidence>